<organism evidence="1 2">
    <name type="scientific">Dibothriocephalus latus</name>
    <name type="common">Fish tapeworm</name>
    <name type="synonym">Diphyllobothrium latum</name>
    <dbReference type="NCBI Taxonomy" id="60516"/>
    <lineage>
        <taxon>Eukaryota</taxon>
        <taxon>Metazoa</taxon>
        <taxon>Spiralia</taxon>
        <taxon>Lophotrochozoa</taxon>
        <taxon>Platyhelminthes</taxon>
        <taxon>Cestoda</taxon>
        <taxon>Eucestoda</taxon>
        <taxon>Diphyllobothriidea</taxon>
        <taxon>Diphyllobothriidae</taxon>
        <taxon>Dibothriocephalus</taxon>
    </lineage>
</organism>
<dbReference type="Proteomes" id="UP000281553">
    <property type="component" value="Unassembled WGS sequence"/>
</dbReference>
<evidence type="ECO:0000313" key="2">
    <source>
        <dbReference type="Proteomes" id="UP000281553"/>
    </source>
</evidence>
<gene>
    <name evidence="1" type="ORF">DILT_LOCUS1692</name>
</gene>
<sequence>MPDHIVSHKLILQVLIETVWENTSVGCADDVEQRDCAIIFTELAVPLSLVEVNNCDVYEVLEDLTWSPHL</sequence>
<protein>
    <submittedName>
        <fullName evidence="1">Uncharacterized protein</fullName>
    </submittedName>
</protein>
<accession>A0A3P6QJU4</accession>
<dbReference type="EMBL" id="UYRU01013304">
    <property type="protein sequence ID" value="VDK48959.1"/>
    <property type="molecule type" value="Genomic_DNA"/>
</dbReference>
<name>A0A3P6QJU4_DIBLA</name>
<keyword evidence="2" id="KW-1185">Reference proteome</keyword>
<dbReference type="OrthoDB" id="428850at2759"/>
<reference evidence="1 2" key="1">
    <citation type="submission" date="2018-11" db="EMBL/GenBank/DDBJ databases">
        <authorList>
            <consortium name="Pathogen Informatics"/>
        </authorList>
    </citation>
    <scope>NUCLEOTIDE SEQUENCE [LARGE SCALE GENOMIC DNA]</scope>
</reference>
<dbReference type="AlphaFoldDB" id="A0A3P6QJU4"/>
<proteinExistence type="predicted"/>
<evidence type="ECO:0000313" key="1">
    <source>
        <dbReference type="EMBL" id="VDK48959.1"/>
    </source>
</evidence>